<keyword evidence="3" id="KW-1185">Reference proteome</keyword>
<name>A0A1A9V8Z8_GLOAU</name>
<evidence type="ECO:0000256" key="1">
    <source>
        <dbReference type="SAM" id="Phobius"/>
    </source>
</evidence>
<dbReference type="VEuPathDB" id="VectorBase:GAUT029715"/>
<dbReference type="EnsemblMetazoa" id="GAUT029715-RA">
    <property type="protein sequence ID" value="GAUT029715-PA"/>
    <property type="gene ID" value="GAUT029715"/>
</dbReference>
<sequence>MQKRKNGIIIICINAEWGVIIGFIFQSQCVLSFLSACYANERLQVVNDKERLVKEEERSVNSVKLKTCETQLDNVTMQPARLISRRSGSWLISLPPIERFSSLAFVITS</sequence>
<feature type="transmembrane region" description="Helical" evidence="1">
    <location>
        <begin position="7"/>
        <end position="25"/>
    </location>
</feature>
<protein>
    <submittedName>
        <fullName evidence="2">Uncharacterized protein</fullName>
    </submittedName>
</protein>
<keyword evidence="1" id="KW-0812">Transmembrane</keyword>
<evidence type="ECO:0000313" key="3">
    <source>
        <dbReference type="Proteomes" id="UP000078200"/>
    </source>
</evidence>
<reference evidence="2" key="1">
    <citation type="submission" date="2020-05" db="UniProtKB">
        <authorList>
            <consortium name="EnsemblMetazoa"/>
        </authorList>
    </citation>
    <scope>IDENTIFICATION</scope>
    <source>
        <strain evidence="2">TTRI</strain>
    </source>
</reference>
<accession>A0A1A9V8Z8</accession>
<dbReference type="AlphaFoldDB" id="A0A1A9V8Z8"/>
<proteinExistence type="predicted"/>
<evidence type="ECO:0000313" key="2">
    <source>
        <dbReference type="EnsemblMetazoa" id="GAUT029715-PA"/>
    </source>
</evidence>
<organism evidence="2 3">
    <name type="scientific">Glossina austeni</name>
    <name type="common">Savannah tsetse fly</name>
    <dbReference type="NCBI Taxonomy" id="7395"/>
    <lineage>
        <taxon>Eukaryota</taxon>
        <taxon>Metazoa</taxon>
        <taxon>Ecdysozoa</taxon>
        <taxon>Arthropoda</taxon>
        <taxon>Hexapoda</taxon>
        <taxon>Insecta</taxon>
        <taxon>Pterygota</taxon>
        <taxon>Neoptera</taxon>
        <taxon>Endopterygota</taxon>
        <taxon>Diptera</taxon>
        <taxon>Brachycera</taxon>
        <taxon>Muscomorpha</taxon>
        <taxon>Hippoboscoidea</taxon>
        <taxon>Glossinidae</taxon>
        <taxon>Glossina</taxon>
    </lineage>
</organism>
<dbReference type="Proteomes" id="UP000078200">
    <property type="component" value="Unassembled WGS sequence"/>
</dbReference>
<keyword evidence="1" id="KW-0472">Membrane</keyword>
<keyword evidence="1" id="KW-1133">Transmembrane helix</keyword>